<keyword evidence="2" id="KW-1185">Reference proteome</keyword>
<evidence type="ECO:0000313" key="1">
    <source>
        <dbReference type="EMBL" id="EEF39725.1"/>
    </source>
</evidence>
<dbReference type="STRING" id="3988.B9S9G9"/>
<organism evidence="1 2">
    <name type="scientific">Ricinus communis</name>
    <name type="common">Castor bean</name>
    <dbReference type="NCBI Taxonomy" id="3988"/>
    <lineage>
        <taxon>Eukaryota</taxon>
        <taxon>Viridiplantae</taxon>
        <taxon>Streptophyta</taxon>
        <taxon>Embryophyta</taxon>
        <taxon>Tracheophyta</taxon>
        <taxon>Spermatophyta</taxon>
        <taxon>Magnoliopsida</taxon>
        <taxon>eudicotyledons</taxon>
        <taxon>Gunneridae</taxon>
        <taxon>Pentapetalae</taxon>
        <taxon>rosids</taxon>
        <taxon>fabids</taxon>
        <taxon>Malpighiales</taxon>
        <taxon>Euphorbiaceae</taxon>
        <taxon>Acalyphoideae</taxon>
        <taxon>Acalypheae</taxon>
        <taxon>Ricinus</taxon>
    </lineage>
</organism>
<evidence type="ECO:0000313" key="2">
    <source>
        <dbReference type="Proteomes" id="UP000008311"/>
    </source>
</evidence>
<dbReference type="EMBL" id="EQ973897">
    <property type="protein sequence ID" value="EEF39725.1"/>
    <property type="molecule type" value="Genomic_DNA"/>
</dbReference>
<protein>
    <submittedName>
        <fullName evidence="1">Uncharacterized protein</fullName>
    </submittedName>
</protein>
<accession>B9S9G9</accession>
<gene>
    <name evidence="1" type="ORF">RCOM_0885170</name>
</gene>
<name>B9S9G9_RICCO</name>
<dbReference type="AlphaFoldDB" id="B9S9G9"/>
<dbReference type="Proteomes" id="UP000008311">
    <property type="component" value="Unassembled WGS sequence"/>
</dbReference>
<dbReference type="InParanoid" id="B9S9G9"/>
<reference evidence="2" key="1">
    <citation type="journal article" date="2010" name="Nat. Biotechnol.">
        <title>Draft genome sequence of the oilseed species Ricinus communis.</title>
        <authorList>
            <person name="Chan A.P."/>
            <person name="Crabtree J."/>
            <person name="Zhao Q."/>
            <person name="Lorenzi H."/>
            <person name="Orvis J."/>
            <person name="Puiu D."/>
            <person name="Melake-Berhan A."/>
            <person name="Jones K.M."/>
            <person name="Redman J."/>
            <person name="Chen G."/>
            <person name="Cahoon E.B."/>
            <person name="Gedil M."/>
            <person name="Stanke M."/>
            <person name="Haas B.J."/>
            <person name="Wortman J.R."/>
            <person name="Fraser-Liggett C.M."/>
            <person name="Ravel J."/>
            <person name="Rabinowicz P.D."/>
        </authorList>
    </citation>
    <scope>NUCLEOTIDE SEQUENCE [LARGE SCALE GENOMIC DNA]</scope>
    <source>
        <strain evidence="2">cv. Hale</strain>
    </source>
</reference>
<proteinExistence type="predicted"/>
<dbReference type="eggNOG" id="ENOG502SC9A">
    <property type="taxonomic scope" value="Eukaryota"/>
</dbReference>
<sequence>MGIEGMLGNGGKVTFGRVGMVGKLGSGGSVGLGREDWVVGNVGNVGCGRVGIFGNGGNVGFGKLGMEGNGGICRRFRAASPTSMPENAKAMKKTKRKFLKEVMLHLQIQLKMLYKKRYFVMFGMRKDKSDPGII</sequence>